<keyword evidence="2" id="KW-1185">Reference proteome</keyword>
<dbReference type="InterPro" id="IPR045493">
    <property type="entry name" value="DUF6435"/>
</dbReference>
<dbReference type="NCBIfam" id="NF033487">
    <property type="entry name" value="Lacal_2735_fam"/>
    <property type="match status" value="1"/>
</dbReference>
<sequence>MPTTLELKTYTQQLEEKYKRLVEKAYNFKYTDSSLSDFAAFKAKRLKEKINRIKFGN</sequence>
<dbReference type="RefSeq" id="WP_377715220.1">
    <property type="nucleotide sequence ID" value="NZ_JBHTJM010000008.1"/>
</dbReference>
<dbReference type="EMBL" id="JBHTJM010000008">
    <property type="protein sequence ID" value="MFD0963967.1"/>
    <property type="molecule type" value="Genomic_DNA"/>
</dbReference>
<evidence type="ECO:0000313" key="2">
    <source>
        <dbReference type="Proteomes" id="UP001596997"/>
    </source>
</evidence>
<gene>
    <name evidence="1" type="ORF">ACFQ1O_08130</name>
</gene>
<comment type="caution">
    <text evidence="1">The sequence shown here is derived from an EMBL/GenBank/DDBJ whole genome shotgun (WGS) entry which is preliminary data.</text>
</comment>
<organism evidence="1 2">
    <name type="scientific">Pseudofulvibacter geojedonensis</name>
    <dbReference type="NCBI Taxonomy" id="1123758"/>
    <lineage>
        <taxon>Bacteria</taxon>
        <taxon>Pseudomonadati</taxon>
        <taxon>Bacteroidota</taxon>
        <taxon>Flavobacteriia</taxon>
        <taxon>Flavobacteriales</taxon>
        <taxon>Flavobacteriaceae</taxon>
        <taxon>Pseudofulvibacter</taxon>
    </lineage>
</organism>
<accession>A0ABW3I2Y3</accession>
<protein>
    <submittedName>
        <fullName evidence="1">Lacal_2735 family protein</fullName>
    </submittedName>
</protein>
<proteinExistence type="predicted"/>
<evidence type="ECO:0000313" key="1">
    <source>
        <dbReference type="EMBL" id="MFD0963967.1"/>
    </source>
</evidence>
<reference evidence="2" key="1">
    <citation type="journal article" date="2019" name="Int. J. Syst. Evol. Microbiol.">
        <title>The Global Catalogue of Microorganisms (GCM) 10K type strain sequencing project: providing services to taxonomists for standard genome sequencing and annotation.</title>
        <authorList>
            <consortium name="The Broad Institute Genomics Platform"/>
            <consortium name="The Broad Institute Genome Sequencing Center for Infectious Disease"/>
            <person name="Wu L."/>
            <person name="Ma J."/>
        </authorList>
    </citation>
    <scope>NUCLEOTIDE SEQUENCE [LARGE SCALE GENOMIC DNA]</scope>
    <source>
        <strain evidence="2">CCUG 62114</strain>
    </source>
</reference>
<dbReference type="Proteomes" id="UP001596997">
    <property type="component" value="Unassembled WGS sequence"/>
</dbReference>
<name>A0ABW3I2Y3_9FLAO</name>